<dbReference type="STRING" id="930990.A0A067MP50"/>
<evidence type="ECO:0000313" key="1">
    <source>
        <dbReference type="EMBL" id="KDQ16495.1"/>
    </source>
</evidence>
<organism evidence="1 2">
    <name type="scientific">Botryobasidium botryosum (strain FD-172 SS1)</name>
    <dbReference type="NCBI Taxonomy" id="930990"/>
    <lineage>
        <taxon>Eukaryota</taxon>
        <taxon>Fungi</taxon>
        <taxon>Dikarya</taxon>
        <taxon>Basidiomycota</taxon>
        <taxon>Agaricomycotina</taxon>
        <taxon>Agaricomycetes</taxon>
        <taxon>Cantharellales</taxon>
        <taxon>Botryobasidiaceae</taxon>
        <taxon>Botryobasidium</taxon>
    </lineage>
</organism>
<dbReference type="EMBL" id="KL198027">
    <property type="protein sequence ID" value="KDQ16495.1"/>
    <property type="molecule type" value="Genomic_DNA"/>
</dbReference>
<dbReference type="OrthoDB" id="432970at2759"/>
<accession>A0A067MP50</accession>
<reference evidence="2" key="1">
    <citation type="journal article" date="2014" name="Proc. Natl. Acad. Sci. U.S.A.">
        <title>Extensive sampling of basidiomycete genomes demonstrates inadequacy of the white-rot/brown-rot paradigm for wood decay fungi.</title>
        <authorList>
            <person name="Riley R."/>
            <person name="Salamov A.A."/>
            <person name="Brown D.W."/>
            <person name="Nagy L.G."/>
            <person name="Floudas D."/>
            <person name="Held B.W."/>
            <person name="Levasseur A."/>
            <person name="Lombard V."/>
            <person name="Morin E."/>
            <person name="Otillar R."/>
            <person name="Lindquist E.A."/>
            <person name="Sun H."/>
            <person name="LaButti K.M."/>
            <person name="Schmutz J."/>
            <person name="Jabbour D."/>
            <person name="Luo H."/>
            <person name="Baker S.E."/>
            <person name="Pisabarro A.G."/>
            <person name="Walton J.D."/>
            <person name="Blanchette R.A."/>
            <person name="Henrissat B."/>
            <person name="Martin F."/>
            <person name="Cullen D."/>
            <person name="Hibbett D.S."/>
            <person name="Grigoriev I.V."/>
        </authorList>
    </citation>
    <scope>NUCLEOTIDE SEQUENCE [LARGE SCALE GENOMIC DNA]</scope>
    <source>
        <strain evidence="2">FD-172 SS1</strain>
    </source>
</reference>
<name>A0A067MP50_BOTB1</name>
<protein>
    <submittedName>
        <fullName evidence="1">Uncharacterized protein</fullName>
    </submittedName>
</protein>
<dbReference type="InParanoid" id="A0A067MP50"/>
<feature type="non-terminal residue" evidence="1">
    <location>
        <position position="1"/>
    </location>
</feature>
<gene>
    <name evidence="1" type="ORF">BOTBODRAFT_106928</name>
</gene>
<dbReference type="HOGENOM" id="CLU_1986798_0_0_1"/>
<proteinExistence type="predicted"/>
<evidence type="ECO:0000313" key="2">
    <source>
        <dbReference type="Proteomes" id="UP000027195"/>
    </source>
</evidence>
<dbReference type="Proteomes" id="UP000027195">
    <property type="component" value="Unassembled WGS sequence"/>
</dbReference>
<keyword evidence="2" id="KW-1185">Reference proteome</keyword>
<sequence length="126" mass="14252">SDTLAVASWVFLDLTKDINRARTHFLLVTLRRTASPVPRTMYSLIDAEVLPFTILEKRFENSGLLDASPEGPRYANMIEMFEKNREERIKNDGALGAVLVVSMELTPGDNHSPEQAFMEVITFRPL</sequence>
<dbReference type="AlphaFoldDB" id="A0A067MP50"/>